<sequence>MQNLGDLEGLVIGVAKGLYSYSISPLTGGERRYHLHPHNKELPVQEISKKERKRHPVFDGRWTEKFAFMRLPGFSSVWRIAGNMYGSKGEEALAEYKKAIEVMSGNDDEVQFIRSSKCQATTAPAPSSSKKKSKASGSTPKVSPSSSCDPATAPGFLCCKDVFLLYSSILSNQSVALELGDVVRTRKSFLELGDCSRIQRSYLDPEVIWEPEGSPLDSEIVFGPEGTVLCLPRQDYYQYQFVSGILPLGSWPLSSSYAACCFWRKPLSDLGGAGGDLPGVVIQAPDFTAFHVWISRDFNVLSDFCTFAPCLRRPIPTLCLIPICFSVDVPLFLLGADLEVAGLVPFDQRDVVHFFDLQFFGVSSRSVGNFTIWCDTVLRFMTVVAVEVAPKTRILEGIGCFHLLRPLDLLVHLPQNTVQLWTVRDVWPGGHCHPFCLLQR</sequence>
<dbReference type="AlphaFoldDB" id="A0A8S9K3K4"/>
<feature type="region of interest" description="Disordered" evidence="1">
    <location>
        <begin position="121"/>
        <end position="149"/>
    </location>
</feature>
<accession>A0A8S9K3K4</accession>
<comment type="caution">
    <text evidence="2">The sequence shown here is derived from an EMBL/GenBank/DDBJ whole genome shotgun (WGS) entry which is preliminary data.</text>
</comment>
<evidence type="ECO:0000256" key="1">
    <source>
        <dbReference type="SAM" id="MobiDB-lite"/>
    </source>
</evidence>
<organism evidence="2">
    <name type="scientific">Brassica cretica</name>
    <name type="common">Mustard</name>
    <dbReference type="NCBI Taxonomy" id="69181"/>
    <lineage>
        <taxon>Eukaryota</taxon>
        <taxon>Viridiplantae</taxon>
        <taxon>Streptophyta</taxon>
        <taxon>Embryophyta</taxon>
        <taxon>Tracheophyta</taxon>
        <taxon>Spermatophyta</taxon>
        <taxon>Magnoliopsida</taxon>
        <taxon>eudicotyledons</taxon>
        <taxon>Gunneridae</taxon>
        <taxon>Pentapetalae</taxon>
        <taxon>rosids</taxon>
        <taxon>malvids</taxon>
        <taxon>Brassicales</taxon>
        <taxon>Brassicaceae</taxon>
        <taxon>Brassiceae</taxon>
        <taxon>Brassica</taxon>
    </lineage>
</organism>
<proteinExistence type="predicted"/>
<gene>
    <name evidence="2" type="ORF">F2Q70_00039108</name>
</gene>
<reference evidence="2" key="1">
    <citation type="submission" date="2019-12" db="EMBL/GenBank/DDBJ databases">
        <title>Genome sequencing and annotation of Brassica cretica.</title>
        <authorList>
            <person name="Studholme D.J."/>
            <person name="Sarris P.F."/>
        </authorList>
    </citation>
    <scope>NUCLEOTIDE SEQUENCE</scope>
    <source>
        <strain evidence="2">PFS-102/07</strain>
        <tissue evidence="2">Leaf</tissue>
    </source>
</reference>
<evidence type="ECO:0000313" key="2">
    <source>
        <dbReference type="EMBL" id="KAF2589380.1"/>
    </source>
</evidence>
<name>A0A8S9K3K4_BRACR</name>
<dbReference type="EMBL" id="QGKY02000190">
    <property type="protein sequence ID" value="KAF2589380.1"/>
    <property type="molecule type" value="Genomic_DNA"/>
</dbReference>
<protein>
    <submittedName>
        <fullName evidence="2">Uncharacterized protein</fullName>
    </submittedName>
</protein>
<feature type="compositionally biased region" description="Low complexity" evidence="1">
    <location>
        <begin position="135"/>
        <end position="147"/>
    </location>
</feature>